<gene>
    <name evidence="4" type="ORF">GP486_003582</name>
</gene>
<dbReference type="EMBL" id="JAGHQM010000494">
    <property type="protein sequence ID" value="KAH0559899.1"/>
    <property type="molecule type" value="Genomic_DNA"/>
</dbReference>
<protein>
    <submittedName>
        <fullName evidence="4">Uncharacterized protein</fullName>
    </submittedName>
</protein>
<proteinExistence type="predicted"/>
<dbReference type="InterPro" id="IPR002110">
    <property type="entry name" value="Ankyrin_rpt"/>
</dbReference>
<dbReference type="PANTHER" id="PTHR24171:SF9">
    <property type="entry name" value="ANKYRIN REPEAT DOMAIN-CONTAINING PROTEIN 39"/>
    <property type="match status" value="1"/>
</dbReference>
<keyword evidence="2 3" id="KW-0040">ANK repeat</keyword>
<dbReference type="PROSITE" id="PS50297">
    <property type="entry name" value="ANK_REP_REGION"/>
    <property type="match status" value="2"/>
</dbReference>
<keyword evidence="5" id="KW-1185">Reference proteome</keyword>
<dbReference type="PROSITE" id="PS50088">
    <property type="entry name" value="ANK_REPEAT"/>
    <property type="match status" value="3"/>
</dbReference>
<reference evidence="4" key="1">
    <citation type="submission" date="2021-03" db="EMBL/GenBank/DDBJ databases">
        <title>Comparative genomics and phylogenomic investigation of the class Geoglossomycetes provide insights into ecological specialization and systematics.</title>
        <authorList>
            <person name="Melie T."/>
            <person name="Pirro S."/>
            <person name="Miller A.N."/>
            <person name="Quandt A."/>
        </authorList>
    </citation>
    <scope>NUCLEOTIDE SEQUENCE</scope>
    <source>
        <strain evidence="4">CAQ_001_2017</strain>
    </source>
</reference>
<feature type="repeat" description="ANK" evidence="3">
    <location>
        <begin position="96"/>
        <end position="128"/>
    </location>
</feature>
<feature type="repeat" description="ANK" evidence="3">
    <location>
        <begin position="251"/>
        <end position="283"/>
    </location>
</feature>
<accession>A0A9P8LCS7</accession>
<evidence type="ECO:0000256" key="3">
    <source>
        <dbReference type="PROSITE-ProRule" id="PRU00023"/>
    </source>
</evidence>
<sequence>MSIQETDDDMSIQEMDDGMFIQETDELHNIVSPARGRQLNIIIKLRRLLKPLKRIEPIEPRAASDIRDTGAVPHNIHLLQTTYPPRLVPEPFYTAAGMTDLHWAAGRGNVAQCYSLLRAGLSVDCRDGEGSTPLHYATYYGQLGATRLLVEHGADIYAVAHRYPKVGPMAWALSKGFSDVVSYLASTAVSRDPAAGGILPSPTGKSAKDTLAALPNIGVKSDLHWAAQRGEAKKCLELLLQGVHVDCRDENGETPLHFSTFYGSLTVTCMLVARGADINATSFGYPHGTPLEWARRQRHYKIVNYLVEMGARN</sequence>
<name>A0A9P8LCS7_9PEZI</name>
<dbReference type="Pfam" id="PF12796">
    <property type="entry name" value="Ank_2"/>
    <property type="match status" value="2"/>
</dbReference>
<evidence type="ECO:0000256" key="1">
    <source>
        <dbReference type="ARBA" id="ARBA00022737"/>
    </source>
</evidence>
<evidence type="ECO:0000256" key="2">
    <source>
        <dbReference type="ARBA" id="ARBA00023043"/>
    </source>
</evidence>
<dbReference type="AlphaFoldDB" id="A0A9P8LCS7"/>
<evidence type="ECO:0000313" key="5">
    <source>
        <dbReference type="Proteomes" id="UP000750711"/>
    </source>
</evidence>
<dbReference type="Proteomes" id="UP000750711">
    <property type="component" value="Unassembled WGS sequence"/>
</dbReference>
<dbReference type="PRINTS" id="PR01415">
    <property type="entry name" value="ANKYRIN"/>
</dbReference>
<dbReference type="SUPFAM" id="SSF48403">
    <property type="entry name" value="Ankyrin repeat"/>
    <property type="match status" value="1"/>
</dbReference>
<dbReference type="SMART" id="SM00248">
    <property type="entry name" value="ANK"/>
    <property type="match status" value="4"/>
</dbReference>
<feature type="repeat" description="ANK" evidence="3">
    <location>
        <begin position="129"/>
        <end position="161"/>
    </location>
</feature>
<comment type="caution">
    <text evidence="4">The sequence shown here is derived from an EMBL/GenBank/DDBJ whole genome shotgun (WGS) entry which is preliminary data.</text>
</comment>
<evidence type="ECO:0000313" key="4">
    <source>
        <dbReference type="EMBL" id="KAH0559899.1"/>
    </source>
</evidence>
<organism evidence="4 5">
    <name type="scientific">Trichoglossum hirsutum</name>
    <dbReference type="NCBI Taxonomy" id="265104"/>
    <lineage>
        <taxon>Eukaryota</taxon>
        <taxon>Fungi</taxon>
        <taxon>Dikarya</taxon>
        <taxon>Ascomycota</taxon>
        <taxon>Pezizomycotina</taxon>
        <taxon>Geoglossomycetes</taxon>
        <taxon>Geoglossales</taxon>
        <taxon>Geoglossaceae</taxon>
        <taxon>Trichoglossum</taxon>
    </lineage>
</organism>
<dbReference type="InterPro" id="IPR036770">
    <property type="entry name" value="Ankyrin_rpt-contain_sf"/>
</dbReference>
<dbReference type="Gene3D" id="1.25.40.20">
    <property type="entry name" value="Ankyrin repeat-containing domain"/>
    <property type="match status" value="2"/>
</dbReference>
<dbReference type="PANTHER" id="PTHR24171">
    <property type="entry name" value="ANKYRIN REPEAT DOMAIN-CONTAINING PROTEIN 39-RELATED"/>
    <property type="match status" value="1"/>
</dbReference>
<keyword evidence="1" id="KW-0677">Repeat</keyword>